<dbReference type="OMA" id="VMNVMIR"/>
<dbReference type="OrthoDB" id="544277at2759"/>
<accession>W3XA87</accession>
<keyword evidence="4" id="KW-1185">Reference proteome</keyword>
<dbReference type="EMBL" id="KI912111">
    <property type="protein sequence ID" value="ETS82970.1"/>
    <property type="molecule type" value="Genomic_DNA"/>
</dbReference>
<dbReference type="GO" id="GO:0016747">
    <property type="term" value="F:acyltransferase activity, transferring groups other than amino-acyl groups"/>
    <property type="evidence" value="ECO:0007669"/>
    <property type="project" value="InterPro"/>
</dbReference>
<dbReference type="Proteomes" id="UP000030651">
    <property type="component" value="Unassembled WGS sequence"/>
</dbReference>
<dbReference type="SUPFAM" id="SSF55729">
    <property type="entry name" value="Acyl-CoA N-acyltransferases (Nat)"/>
    <property type="match status" value="1"/>
</dbReference>
<dbReference type="PROSITE" id="PS51186">
    <property type="entry name" value="GNAT"/>
    <property type="match status" value="1"/>
</dbReference>
<dbReference type="InterPro" id="IPR016181">
    <property type="entry name" value="Acyl_CoA_acyltransferase"/>
</dbReference>
<dbReference type="HOGENOM" id="CLU_063930_3_0_1"/>
<dbReference type="InterPro" id="IPR052523">
    <property type="entry name" value="Trichothecene_AcTrans"/>
</dbReference>
<reference evidence="4" key="1">
    <citation type="journal article" date="2015" name="BMC Genomics">
        <title>Genomic and transcriptomic analysis of the endophytic fungus Pestalotiopsis fici reveals its lifestyle and high potential for synthesis of natural products.</title>
        <authorList>
            <person name="Wang X."/>
            <person name="Zhang X."/>
            <person name="Liu L."/>
            <person name="Xiang M."/>
            <person name="Wang W."/>
            <person name="Sun X."/>
            <person name="Che Y."/>
            <person name="Guo L."/>
            <person name="Liu G."/>
            <person name="Guo L."/>
            <person name="Wang C."/>
            <person name="Yin W.B."/>
            <person name="Stadler M."/>
            <person name="Zhang X."/>
            <person name="Liu X."/>
        </authorList>
    </citation>
    <scope>NUCLEOTIDE SEQUENCE [LARGE SCALE GENOMIC DNA]</scope>
    <source>
        <strain evidence="4">W106-1 / CGMCC3.15140</strain>
    </source>
</reference>
<dbReference type="InParanoid" id="W3XA87"/>
<name>W3XA87_PESFW</name>
<dbReference type="Gene3D" id="3.40.630.30">
    <property type="match status" value="1"/>
</dbReference>
<proteinExistence type="predicted"/>
<evidence type="ECO:0000313" key="4">
    <source>
        <dbReference type="Proteomes" id="UP000030651"/>
    </source>
</evidence>
<sequence length="325" mass="35564">MANVQSVQFSSTERQLTSSNGTGPATTMISTVGVVGVGAVAGGGLVGNGNVNAAAAADLGIIMVNKGPPQPQRRRSLVPEKWRDQVRAVGLSEHKEAGLSIAQAFANDELAHYLLDADDMAAISDEARWRLHVDMMKYIVAAHCLSGLVTTIGPDYEGVALWAPPASNTDDWLTLLRSGSWRLYYLLSAGGRYRYFSELLPRLHQVKHEVMGERDDDCYYLVYIGTKPSGQRRGYARKLIEAMAVRADVENRAMYLESSSERNTAYYRKFGFEVKRDIYLGEAMTGTEDAAGKSPVRLSIMVREPQVMSGKTIPIKLGAGFKGLH</sequence>
<evidence type="ECO:0000259" key="2">
    <source>
        <dbReference type="PROSITE" id="PS51186"/>
    </source>
</evidence>
<dbReference type="InterPro" id="IPR000182">
    <property type="entry name" value="GNAT_dom"/>
</dbReference>
<dbReference type="RefSeq" id="XP_007831618.1">
    <property type="nucleotide sequence ID" value="XM_007833427.1"/>
</dbReference>
<dbReference type="PANTHER" id="PTHR42791">
    <property type="entry name" value="GNAT FAMILY ACETYLTRANSFERASE"/>
    <property type="match status" value="1"/>
</dbReference>
<feature type="region of interest" description="Disordered" evidence="1">
    <location>
        <begin position="1"/>
        <end position="24"/>
    </location>
</feature>
<evidence type="ECO:0000256" key="1">
    <source>
        <dbReference type="SAM" id="MobiDB-lite"/>
    </source>
</evidence>
<gene>
    <name evidence="3" type="ORF">PFICI_04846</name>
</gene>
<dbReference type="GeneID" id="19269859"/>
<dbReference type="KEGG" id="pfy:PFICI_04846"/>
<dbReference type="STRING" id="1229662.W3XA87"/>
<feature type="domain" description="N-acetyltransferase" evidence="2">
    <location>
        <begin position="159"/>
        <end position="303"/>
    </location>
</feature>
<dbReference type="eggNOG" id="ENOG502RXZ0">
    <property type="taxonomic scope" value="Eukaryota"/>
</dbReference>
<dbReference type="Pfam" id="PF13508">
    <property type="entry name" value="Acetyltransf_7"/>
    <property type="match status" value="1"/>
</dbReference>
<protein>
    <recommendedName>
        <fullName evidence="2">N-acetyltransferase domain-containing protein</fullName>
    </recommendedName>
</protein>
<evidence type="ECO:0000313" key="3">
    <source>
        <dbReference type="EMBL" id="ETS82970.1"/>
    </source>
</evidence>
<dbReference type="PANTHER" id="PTHR42791:SF1">
    <property type="entry name" value="N-ACETYLTRANSFERASE DOMAIN-CONTAINING PROTEIN"/>
    <property type="match status" value="1"/>
</dbReference>
<dbReference type="AlphaFoldDB" id="W3XA87"/>
<organism evidence="3 4">
    <name type="scientific">Pestalotiopsis fici (strain W106-1 / CGMCC3.15140)</name>
    <dbReference type="NCBI Taxonomy" id="1229662"/>
    <lineage>
        <taxon>Eukaryota</taxon>
        <taxon>Fungi</taxon>
        <taxon>Dikarya</taxon>
        <taxon>Ascomycota</taxon>
        <taxon>Pezizomycotina</taxon>
        <taxon>Sordariomycetes</taxon>
        <taxon>Xylariomycetidae</taxon>
        <taxon>Amphisphaeriales</taxon>
        <taxon>Sporocadaceae</taxon>
        <taxon>Pestalotiopsis</taxon>
    </lineage>
</organism>